<keyword evidence="3" id="KW-0547">Nucleotide-binding</keyword>
<gene>
    <name evidence="10" type="ORF">CHILSU_LOCUS3907</name>
</gene>
<comment type="catalytic activity">
    <reaction evidence="7">
        <text>1D-myo-inositol 1,3,4,6-tetrakisphosphate + ATP = 1D-myo-inositol 1,3,4,5,6-pentakisphosphate + ADP + H(+)</text>
        <dbReference type="Rhea" id="RHEA:12717"/>
        <dbReference type="ChEBI" id="CHEBI:15378"/>
        <dbReference type="ChEBI" id="CHEBI:30616"/>
        <dbReference type="ChEBI" id="CHEBI:57660"/>
        <dbReference type="ChEBI" id="CHEBI:57733"/>
        <dbReference type="ChEBI" id="CHEBI:456216"/>
        <dbReference type="EC" id="2.7.1.140"/>
    </reaction>
</comment>
<evidence type="ECO:0000256" key="8">
    <source>
        <dbReference type="RuleBase" id="RU363090"/>
    </source>
</evidence>
<accession>A0ABN8B4S7</accession>
<dbReference type="InterPro" id="IPR038286">
    <property type="entry name" value="IPK_sf"/>
</dbReference>
<evidence type="ECO:0000256" key="7">
    <source>
        <dbReference type="ARBA" id="ARBA00036525"/>
    </source>
</evidence>
<dbReference type="PANTHER" id="PTHR12400">
    <property type="entry name" value="INOSITOL POLYPHOSPHATE KINASE"/>
    <property type="match status" value="1"/>
</dbReference>
<proteinExistence type="inferred from homology"/>
<name>A0ABN8B4S7_CHISP</name>
<evidence type="ECO:0000256" key="1">
    <source>
        <dbReference type="ARBA" id="ARBA00007374"/>
    </source>
</evidence>
<protein>
    <recommendedName>
        <fullName evidence="8">Kinase</fullName>
        <ecNumber evidence="8">2.7.-.-</ecNumber>
    </recommendedName>
</protein>
<evidence type="ECO:0000256" key="6">
    <source>
        <dbReference type="ARBA" id="ARBA00036164"/>
    </source>
</evidence>
<evidence type="ECO:0000313" key="11">
    <source>
        <dbReference type="Proteomes" id="UP001153292"/>
    </source>
</evidence>
<dbReference type="PANTHER" id="PTHR12400:SF51">
    <property type="entry name" value="INOSITOL POLYPHOSPHATE MULTIKINASE"/>
    <property type="match status" value="1"/>
</dbReference>
<evidence type="ECO:0000256" key="9">
    <source>
        <dbReference type="SAM" id="MobiDB-lite"/>
    </source>
</evidence>
<reference evidence="10" key="1">
    <citation type="submission" date="2021-12" db="EMBL/GenBank/DDBJ databases">
        <authorList>
            <person name="King R."/>
        </authorList>
    </citation>
    <scope>NUCLEOTIDE SEQUENCE</scope>
</reference>
<evidence type="ECO:0000256" key="3">
    <source>
        <dbReference type="ARBA" id="ARBA00022741"/>
    </source>
</evidence>
<keyword evidence="2 8" id="KW-0808">Transferase</keyword>
<keyword evidence="4 8" id="KW-0418">Kinase</keyword>
<keyword evidence="5" id="KW-0067">ATP-binding</keyword>
<dbReference type="InterPro" id="IPR005522">
    <property type="entry name" value="IPK"/>
</dbReference>
<dbReference type="EC" id="2.7.-.-" evidence="8"/>
<dbReference type="Proteomes" id="UP001153292">
    <property type="component" value="Chromosome 18"/>
</dbReference>
<feature type="compositionally biased region" description="Polar residues" evidence="9">
    <location>
        <begin position="276"/>
        <end position="286"/>
    </location>
</feature>
<comment type="similarity">
    <text evidence="1 8">Belongs to the inositol phosphokinase (IPK) family.</text>
</comment>
<organism evidence="10 11">
    <name type="scientific">Chilo suppressalis</name>
    <name type="common">Asiatic rice borer moth</name>
    <dbReference type="NCBI Taxonomy" id="168631"/>
    <lineage>
        <taxon>Eukaryota</taxon>
        <taxon>Metazoa</taxon>
        <taxon>Ecdysozoa</taxon>
        <taxon>Arthropoda</taxon>
        <taxon>Hexapoda</taxon>
        <taxon>Insecta</taxon>
        <taxon>Pterygota</taxon>
        <taxon>Neoptera</taxon>
        <taxon>Endopterygota</taxon>
        <taxon>Lepidoptera</taxon>
        <taxon>Glossata</taxon>
        <taxon>Ditrysia</taxon>
        <taxon>Pyraloidea</taxon>
        <taxon>Crambidae</taxon>
        <taxon>Crambinae</taxon>
        <taxon>Chilo</taxon>
    </lineage>
</organism>
<dbReference type="SUPFAM" id="SSF56104">
    <property type="entry name" value="SAICAR synthase-like"/>
    <property type="match status" value="1"/>
</dbReference>
<comment type="catalytic activity">
    <reaction evidence="6">
        <text>1D-myo-inositol 1,4,5-trisphosphate + 2 ATP = 1D-myo-inositol 1,3,4,5,6-pentakisphosphate + 2 ADP + 2 H(+)</text>
        <dbReference type="Rhea" id="RHEA:32359"/>
        <dbReference type="ChEBI" id="CHEBI:15378"/>
        <dbReference type="ChEBI" id="CHEBI:30616"/>
        <dbReference type="ChEBI" id="CHEBI:57733"/>
        <dbReference type="ChEBI" id="CHEBI:203600"/>
        <dbReference type="ChEBI" id="CHEBI:456216"/>
        <dbReference type="EC" id="2.7.1.151"/>
    </reaction>
</comment>
<sequence>MSDVSKSKTRTSVRRQRSIYQVHYCLERRRGVEMKPLVLPSDLGVQAFDLQVAGHQSTNNSKYMGLLQCSNGTILKPILKPCQQREVDFYTRLQTTDEPDLLELRKLVPKYFGRTHYTYQGHQQEYIVLEDLTQRMMEQCVMDVKIGRRTWDPLATEEKIKNEQNKYALCKQQYGFCIPGYQVVELATGRGRRYGKDHGKKLHGDMVKDAIRRYLNGCGSAGICRSLLLQLLASLWRVQDWARHQTRAKLYCTSLLLLYDATKLRACCESRAKCSTPPSRRSSVTAPPSGGGPLGGQLAPKGPLYKLRPPRPAPTPTPDPPLTSPWTEAYDKMTHNHSFDHNYEENLTKMKADYRTLLEELSSDLPTPNTWATVKIIDFAHVFFNEDDEKALDDNFREGIDNFVAIFESFLQKKKLVIIPIHCCITLAISSFTKIPIDFSRILNLHRLIPTKVSLGLNIMLSQSSY</sequence>
<feature type="compositionally biased region" description="Pro residues" evidence="9">
    <location>
        <begin position="310"/>
        <end position="323"/>
    </location>
</feature>
<evidence type="ECO:0000256" key="5">
    <source>
        <dbReference type="ARBA" id="ARBA00022840"/>
    </source>
</evidence>
<feature type="region of interest" description="Disordered" evidence="9">
    <location>
        <begin position="273"/>
        <end position="327"/>
    </location>
</feature>
<evidence type="ECO:0000256" key="2">
    <source>
        <dbReference type="ARBA" id="ARBA00022679"/>
    </source>
</evidence>
<dbReference type="Gene3D" id="3.30.470.160">
    <property type="entry name" value="Inositol polyphosphate kinase"/>
    <property type="match status" value="1"/>
</dbReference>
<evidence type="ECO:0000313" key="10">
    <source>
        <dbReference type="EMBL" id="CAH0400708.1"/>
    </source>
</evidence>
<dbReference type="EMBL" id="OU963911">
    <property type="protein sequence ID" value="CAH0400708.1"/>
    <property type="molecule type" value="Genomic_DNA"/>
</dbReference>
<dbReference type="Pfam" id="PF03770">
    <property type="entry name" value="IPK"/>
    <property type="match status" value="1"/>
</dbReference>
<evidence type="ECO:0000256" key="4">
    <source>
        <dbReference type="ARBA" id="ARBA00022777"/>
    </source>
</evidence>
<keyword evidence="11" id="KW-1185">Reference proteome</keyword>